<dbReference type="EMBL" id="BARU01033930">
    <property type="protein sequence ID" value="GAH73063.1"/>
    <property type="molecule type" value="Genomic_DNA"/>
</dbReference>
<name>X1JTD4_9ZZZZ</name>
<protein>
    <recommendedName>
        <fullName evidence="1">Pseudouridine synthase I TruA alpha/beta domain-containing protein</fullName>
    </recommendedName>
</protein>
<proteinExistence type="predicted"/>
<dbReference type="GO" id="GO:0003723">
    <property type="term" value="F:RNA binding"/>
    <property type="evidence" value="ECO:0007669"/>
    <property type="project" value="InterPro"/>
</dbReference>
<dbReference type="AlphaFoldDB" id="X1JTD4"/>
<dbReference type="Gene3D" id="3.30.70.660">
    <property type="entry name" value="Pseudouridine synthase I, catalytic domain, C-terminal subdomain"/>
    <property type="match status" value="1"/>
</dbReference>
<gene>
    <name evidence="2" type="ORF">S03H2_53313</name>
</gene>
<dbReference type="GO" id="GO:0001522">
    <property type="term" value="P:pseudouridine synthesis"/>
    <property type="evidence" value="ECO:0007669"/>
    <property type="project" value="InterPro"/>
</dbReference>
<comment type="caution">
    <text evidence="2">The sequence shown here is derived from an EMBL/GenBank/DDBJ whole genome shotgun (WGS) entry which is preliminary data.</text>
</comment>
<organism evidence="2">
    <name type="scientific">marine sediment metagenome</name>
    <dbReference type="NCBI Taxonomy" id="412755"/>
    <lineage>
        <taxon>unclassified sequences</taxon>
        <taxon>metagenomes</taxon>
        <taxon>ecological metagenomes</taxon>
    </lineage>
</organism>
<dbReference type="GO" id="GO:0009982">
    <property type="term" value="F:pseudouridine synthase activity"/>
    <property type="evidence" value="ECO:0007669"/>
    <property type="project" value="InterPro"/>
</dbReference>
<dbReference type="InterPro" id="IPR020097">
    <property type="entry name" value="PsdUridine_synth_TruA_a/b_dom"/>
</dbReference>
<reference evidence="2" key="1">
    <citation type="journal article" date="2014" name="Front. Microbiol.">
        <title>High frequency of phylogenetically diverse reductive dehalogenase-homologous genes in deep subseafloor sedimentary metagenomes.</title>
        <authorList>
            <person name="Kawai M."/>
            <person name="Futagami T."/>
            <person name="Toyoda A."/>
            <person name="Takaki Y."/>
            <person name="Nishi S."/>
            <person name="Hori S."/>
            <person name="Arai W."/>
            <person name="Tsubouchi T."/>
            <person name="Morono Y."/>
            <person name="Uchiyama I."/>
            <person name="Ito T."/>
            <person name="Fujiyama A."/>
            <person name="Inagaki F."/>
            <person name="Takami H."/>
        </authorList>
    </citation>
    <scope>NUCLEOTIDE SEQUENCE</scope>
    <source>
        <strain evidence="2">Expedition CK06-06</strain>
    </source>
</reference>
<dbReference type="SUPFAM" id="SSF55120">
    <property type="entry name" value="Pseudouridine synthase"/>
    <property type="match status" value="1"/>
</dbReference>
<evidence type="ECO:0000313" key="2">
    <source>
        <dbReference type="EMBL" id="GAH73063.1"/>
    </source>
</evidence>
<dbReference type="InterPro" id="IPR020103">
    <property type="entry name" value="PsdUridine_synth_cat_dom_sf"/>
</dbReference>
<accession>X1JTD4</accession>
<sequence>IIVGTLLEVGRGRFGPGYLKEILKGKNRKLAGPTVPSRGLCLMRVKY</sequence>
<dbReference type="Pfam" id="PF01416">
    <property type="entry name" value="PseudoU_synth_1"/>
    <property type="match status" value="1"/>
</dbReference>
<feature type="non-terminal residue" evidence="2">
    <location>
        <position position="1"/>
    </location>
</feature>
<dbReference type="InterPro" id="IPR020095">
    <property type="entry name" value="PsdUridine_synth_TruA_C"/>
</dbReference>
<feature type="domain" description="Pseudouridine synthase I TruA alpha/beta" evidence="1">
    <location>
        <begin position="2"/>
        <end position="47"/>
    </location>
</feature>
<evidence type="ECO:0000259" key="1">
    <source>
        <dbReference type="Pfam" id="PF01416"/>
    </source>
</evidence>